<comment type="caution">
    <text evidence="10">Lacks conserved residue(s) required for the propagation of feature annotation.</text>
</comment>
<dbReference type="HAMAP" id="MF_00086">
    <property type="entry name" value="S_AdoMet_synth1"/>
    <property type="match status" value="1"/>
</dbReference>
<comment type="function">
    <text evidence="10">Catalyzes the formation of S-adenosylmethionine (AdoMet) from methionine and ATP. The overall synthetic reaction is composed of two sequential steps, AdoMet formation and the subsequent tripolyphosphate hydrolysis which occurs prior to release of AdoMet from the enzyme.</text>
</comment>
<comment type="catalytic activity">
    <reaction evidence="10">
        <text>L-methionine + ATP + H2O = S-adenosyl-L-methionine + phosphate + diphosphate</text>
        <dbReference type="Rhea" id="RHEA:21080"/>
        <dbReference type="ChEBI" id="CHEBI:15377"/>
        <dbReference type="ChEBI" id="CHEBI:30616"/>
        <dbReference type="ChEBI" id="CHEBI:33019"/>
        <dbReference type="ChEBI" id="CHEBI:43474"/>
        <dbReference type="ChEBI" id="CHEBI:57844"/>
        <dbReference type="ChEBI" id="CHEBI:59789"/>
        <dbReference type="EC" id="2.5.1.6"/>
    </reaction>
</comment>
<feature type="region of interest" description="Flexible loop" evidence="10">
    <location>
        <begin position="99"/>
        <end position="109"/>
    </location>
</feature>
<dbReference type="UniPathway" id="UPA00315">
    <property type="reaction ID" value="UER00080"/>
</dbReference>
<feature type="binding site" evidence="10">
    <location>
        <position position="43"/>
    </location>
    <ligand>
        <name>K(+)</name>
        <dbReference type="ChEBI" id="CHEBI:29103"/>
    </ligand>
</feature>
<feature type="domain" description="S-adenosylmethionine synthetase N-terminal" evidence="13">
    <location>
        <begin position="4"/>
        <end position="101"/>
    </location>
</feature>
<name>A0A1J4TWG6_9BACT</name>
<dbReference type="CDD" id="cd18079">
    <property type="entry name" value="S-AdoMet_synt"/>
    <property type="match status" value="1"/>
</dbReference>
<proteinExistence type="inferred from homology"/>
<comment type="subcellular location">
    <subcellularLocation>
        <location evidence="10 11">Cytoplasm</location>
    </subcellularLocation>
</comment>
<dbReference type="GO" id="GO:0000287">
    <property type="term" value="F:magnesium ion binding"/>
    <property type="evidence" value="ECO:0007669"/>
    <property type="project" value="UniProtKB-UniRule"/>
</dbReference>
<feature type="domain" description="S-adenosylmethionine synthetase central" evidence="14">
    <location>
        <begin position="116"/>
        <end position="232"/>
    </location>
</feature>
<evidence type="ECO:0000256" key="9">
    <source>
        <dbReference type="ARBA" id="ARBA00022958"/>
    </source>
</evidence>
<evidence type="ECO:0000256" key="3">
    <source>
        <dbReference type="ARBA" id="ARBA00022563"/>
    </source>
</evidence>
<dbReference type="Pfam" id="PF02773">
    <property type="entry name" value="S-AdoMet_synt_C"/>
    <property type="match status" value="1"/>
</dbReference>
<feature type="binding site" evidence="10">
    <location>
        <position position="240"/>
    </location>
    <ligand>
        <name>ATP</name>
        <dbReference type="ChEBI" id="CHEBI:30616"/>
        <note>ligand shared between two neighboring subunits</note>
    </ligand>
</feature>
<dbReference type="Gene3D" id="3.30.300.10">
    <property type="match status" value="3"/>
</dbReference>
<evidence type="ECO:0000256" key="8">
    <source>
        <dbReference type="ARBA" id="ARBA00022842"/>
    </source>
</evidence>
<feature type="binding site" evidence="10">
    <location>
        <position position="240"/>
    </location>
    <ligand>
        <name>L-methionine</name>
        <dbReference type="ChEBI" id="CHEBI:57844"/>
        <note>ligand shared between two neighboring subunits</note>
    </ligand>
</feature>
<dbReference type="GO" id="GO:0005524">
    <property type="term" value="F:ATP binding"/>
    <property type="evidence" value="ECO:0007669"/>
    <property type="project" value="UniProtKB-UniRule"/>
</dbReference>
<evidence type="ECO:0000256" key="4">
    <source>
        <dbReference type="ARBA" id="ARBA00022679"/>
    </source>
</evidence>
<dbReference type="GO" id="GO:0006556">
    <property type="term" value="P:S-adenosylmethionine biosynthetic process"/>
    <property type="evidence" value="ECO:0007669"/>
    <property type="project" value="UniProtKB-UniRule"/>
</dbReference>
<dbReference type="Pfam" id="PF00438">
    <property type="entry name" value="S-AdoMet_synt_N"/>
    <property type="match status" value="1"/>
</dbReference>
<dbReference type="InterPro" id="IPR002133">
    <property type="entry name" value="S-AdoMet_synthetase"/>
</dbReference>
<evidence type="ECO:0000256" key="5">
    <source>
        <dbReference type="ARBA" id="ARBA00022723"/>
    </source>
</evidence>
<feature type="binding site" description="in other chain" evidence="10">
    <location>
        <begin position="231"/>
        <end position="232"/>
    </location>
    <ligand>
        <name>ATP</name>
        <dbReference type="ChEBI" id="CHEBI:30616"/>
        <note>ligand shared between two neighboring subunits</note>
    </ligand>
</feature>
<feature type="binding site" description="in other chain" evidence="10">
    <location>
        <position position="15"/>
    </location>
    <ligand>
        <name>ATP</name>
        <dbReference type="ChEBI" id="CHEBI:30616"/>
        <note>ligand shared between two neighboring subunits</note>
    </ligand>
</feature>
<dbReference type="Pfam" id="PF02772">
    <property type="entry name" value="S-AdoMet_synt_M"/>
    <property type="match status" value="1"/>
</dbReference>
<sequence>MLKHIFTSESVTEGHPDKIADQISDAILDELIRQDKFSHAGIETLLSTGLVVIAGQIRTKGYVDIAKIARQTIKEIGYNNGNIGFSADDCGVIVAIDEQSPDIAQGVDKNKGKYKKQGAGDQGLMFGYACRETRELMPLSILMSHKMAARLAAVRKNKTLPYLRPDGKIELAVEYENTKPKRLDTIVVAAQHNEKISLQKIQADIIKYVVKPVAGKYLDDKTKFFVNATGRFVKGGPPADTGLTGRKIIVDTYGGHGAHGGGCFSGKDPSKVDRSASYMARYIAKNMVAAGLADRCEIQIAYVIGVAEPVSVLVDTKGTGKINDEKLEKIVRQEFPLTPEGIINHLRLLRPIYKKTATYGHFGRELPEFTWEKKDKIAILKKYLR</sequence>
<dbReference type="PANTHER" id="PTHR11964">
    <property type="entry name" value="S-ADENOSYLMETHIONINE SYNTHETASE"/>
    <property type="match status" value="1"/>
</dbReference>
<keyword evidence="6 10" id="KW-0547">Nucleotide-binding</keyword>
<evidence type="ECO:0000259" key="14">
    <source>
        <dbReference type="Pfam" id="PF02772"/>
    </source>
</evidence>
<keyword evidence="5 10" id="KW-0479">Metal-binding</keyword>
<feature type="domain" description="S-adenosylmethionine synthetase C-terminal" evidence="15">
    <location>
        <begin position="235"/>
        <end position="373"/>
    </location>
</feature>
<dbReference type="PIRSF" id="PIRSF000497">
    <property type="entry name" value="MAT"/>
    <property type="match status" value="1"/>
</dbReference>
<keyword evidence="8 10" id="KW-0460">Magnesium</keyword>
<evidence type="ECO:0000256" key="12">
    <source>
        <dbReference type="RuleBase" id="RU004462"/>
    </source>
</evidence>
<feature type="binding site" description="in other chain" evidence="10">
    <location>
        <position position="99"/>
    </location>
    <ligand>
        <name>L-methionine</name>
        <dbReference type="ChEBI" id="CHEBI:57844"/>
        <note>ligand shared between two neighboring subunits</note>
    </ligand>
</feature>
<evidence type="ECO:0000256" key="1">
    <source>
        <dbReference type="ARBA" id="ARBA00005224"/>
    </source>
</evidence>
<feature type="binding site" description="in other chain" evidence="10">
    <location>
        <position position="271"/>
    </location>
    <ligand>
        <name>L-methionine</name>
        <dbReference type="ChEBI" id="CHEBI:57844"/>
        <note>ligand shared between two neighboring subunits</note>
    </ligand>
</feature>
<keyword evidence="4 10" id="KW-0808">Transferase</keyword>
<evidence type="ECO:0000256" key="11">
    <source>
        <dbReference type="RuleBase" id="RU000542"/>
    </source>
</evidence>
<dbReference type="AlphaFoldDB" id="A0A1J4TWG6"/>
<reference evidence="16 17" key="1">
    <citation type="journal article" date="2016" name="Environ. Microbiol.">
        <title>Genomic resolution of a cold subsurface aquifer community provides metabolic insights for novel microbes adapted to high CO concentrations.</title>
        <authorList>
            <person name="Probst A.J."/>
            <person name="Castelle C.J."/>
            <person name="Singh A."/>
            <person name="Brown C.T."/>
            <person name="Anantharaman K."/>
            <person name="Sharon I."/>
            <person name="Hug L.A."/>
            <person name="Burstein D."/>
            <person name="Emerson J.B."/>
            <person name="Thomas B.C."/>
            <person name="Banfield J.F."/>
        </authorList>
    </citation>
    <scope>NUCLEOTIDE SEQUENCE [LARGE SCALE GENOMIC DNA]</scope>
    <source>
        <strain evidence="16">CG1_02_38_13</strain>
    </source>
</reference>
<evidence type="ECO:0000313" key="17">
    <source>
        <dbReference type="Proteomes" id="UP000182465"/>
    </source>
</evidence>
<evidence type="ECO:0000259" key="15">
    <source>
        <dbReference type="Pfam" id="PF02773"/>
    </source>
</evidence>
<dbReference type="GO" id="GO:0005737">
    <property type="term" value="C:cytoplasm"/>
    <property type="evidence" value="ECO:0007669"/>
    <property type="project" value="UniProtKB-SubCell"/>
</dbReference>
<dbReference type="GO" id="GO:0004478">
    <property type="term" value="F:methionine adenosyltransferase activity"/>
    <property type="evidence" value="ECO:0007669"/>
    <property type="project" value="UniProtKB-UniRule"/>
</dbReference>
<protein>
    <recommendedName>
        <fullName evidence="10">S-adenosylmethionine synthase</fullName>
        <shortName evidence="10">AdoMet synthase</shortName>
        <ecNumber evidence="10">2.5.1.6</ecNumber>
    </recommendedName>
    <alternativeName>
        <fullName evidence="10">MAT</fullName>
    </alternativeName>
    <alternativeName>
        <fullName evidence="10">Methionine adenosyltransferase</fullName>
    </alternativeName>
</protein>
<dbReference type="FunFam" id="3.30.300.10:FF:000003">
    <property type="entry name" value="S-adenosylmethionine synthase"/>
    <property type="match status" value="1"/>
</dbReference>
<comment type="cofactor">
    <cofactor evidence="10">
        <name>Mg(2+)</name>
        <dbReference type="ChEBI" id="CHEBI:18420"/>
    </cofactor>
    <text evidence="10">Binds 2 divalent ions per subunit.</text>
</comment>
<comment type="subunit">
    <text evidence="10">Homotetramer; dimer of dimers.</text>
</comment>
<evidence type="ECO:0000256" key="2">
    <source>
        <dbReference type="ARBA" id="ARBA00009685"/>
    </source>
</evidence>
<comment type="similarity">
    <text evidence="2 10 12">Belongs to the AdoMet synthase family.</text>
</comment>
<feature type="binding site" evidence="10">
    <location>
        <position position="267"/>
    </location>
    <ligand>
        <name>ATP</name>
        <dbReference type="ChEBI" id="CHEBI:30616"/>
        <note>ligand shared between two neighboring subunits</note>
    </ligand>
</feature>
<dbReference type="EMBL" id="MNVB01000070">
    <property type="protein sequence ID" value="OIO15960.1"/>
    <property type="molecule type" value="Genomic_DNA"/>
</dbReference>
<dbReference type="Proteomes" id="UP000182465">
    <property type="component" value="Unassembled WGS sequence"/>
</dbReference>
<feature type="binding site" description="in other chain" evidence="10">
    <location>
        <begin position="246"/>
        <end position="247"/>
    </location>
    <ligand>
        <name>ATP</name>
        <dbReference type="ChEBI" id="CHEBI:30616"/>
        <note>ligand shared between two neighboring subunits</note>
    </ligand>
</feature>
<dbReference type="PROSITE" id="PS00377">
    <property type="entry name" value="ADOMET_SYNTHASE_2"/>
    <property type="match status" value="1"/>
</dbReference>
<keyword evidence="7 10" id="KW-0067">ATP-binding</keyword>
<evidence type="ECO:0000256" key="6">
    <source>
        <dbReference type="ARBA" id="ARBA00022741"/>
    </source>
</evidence>
<dbReference type="InterPro" id="IPR022631">
    <property type="entry name" value="ADOMET_SYNTHASE_CS"/>
</dbReference>
<feature type="binding site" description="in other chain" evidence="10">
    <location>
        <begin position="166"/>
        <end position="168"/>
    </location>
    <ligand>
        <name>ATP</name>
        <dbReference type="ChEBI" id="CHEBI:30616"/>
        <note>ligand shared between two neighboring subunits</note>
    </ligand>
</feature>
<dbReference type="PROSITE" id="PS00376">
    <property type="entry name" value="ADOMET_SYNTHASE_1"/>
    <property type="match status" value="1"/>
</dbReference>
<comment type="cofactor">
    <cofactor evidence="10">
        <name>K(+)</name>
        <dbReference type="ChEBI" id="CHEBI:29103"/>
    </cofactor>
    <text evidence="10">Binds 1 potassium ion per subunit.</text>
</comment>
<keyword evidence="9 10" id="KW-0630">Potassium</keyword>
<evidence type="ECO:0000256" key="10">
    <source>
        <dbReference type="HAMAP-Rule" id="MF_00086"/>
    </source>
</evidence>
<dbReference type="InterPro" id="IPR022629">
    <property type="entry name" value="S-AdoMet_synt_central"/>
</dbReference>
<evidence type="ECO:0000259" key="13">
    <source>
        <dbReference type="Pfam" id="PF00438"/>
    </source>
</evidence>
<keyword evidence="3 10" id="KW-0554">One-carbon metabolism</keyword>
<feature type="binding site" evidence="10">
    <location>
        <position position="17"/>
    </location>
    <ligand>
        <name>Mg(2+)</name>
        <dbReference type="ChEBI" id="CHEBI:18420"/>
    </ligand>
</feature>
<dbReference type="InterPro" id="IPR022636">
    <property type="entry name" value="S-AdoMet_synthetase_sfam"/>
</dbReference>
<dbReference type="NCBIfam" id="TIGR01034">
    <property type="entry name" value="metK"/>
    <property type="match status" value="1"/>
</dbReference>
<comment type="caution">
    <text evidence="16">The sequence shown here is derived from an EMBL/GenBank/DDBJ whole genome shotgun (WGS) entry which is preliminary data.</text>
</comment>
<comment type="pathway">
    <text evidence="1 10">Amino-acid biosynthesis; S-adenosyl-L-methionine biosynthesis; S-adenosyl-L-methionine from L-methionine: step 1/1.</text>
</comment>
<dbReference type="SUPFAM" id="SSF55973">
    <property type="entry name" value="S-adenosylmethionine synthetase"/>
    <property type="match status" value="3"/>
</dbReference>
<gene>
    <name evidence="10" type="primary">metK</name>
    <name evidence="16" type="ORF">AUJ29_03265</name>
</gene>
<accession>A0A1J4TWG6</accession>
<evidence type="ECO:0000256" key="7">
    <source>
        <dbReference type="ARBA" id="ARBA00022840"/>
    </source>
</evidence>
<dbReference type="InterPro" id="IPR022628">
    <property type="entry name" value="S-AdoMet_synt_N"/>
</dbReference>
<dbReference type="GO" id="GO:0006730">
    <property type="term" value="P:one-carbon metabolic process"/>
    <property type="evidence" value="ECO:0007669"/>
    <property type="project" value="UniProtKB-KW"/>
</dbReference>
<keyword evidence="10" id="KW-0963">Cytoplasm</keyword>
<organism evidence="16 17">
    <name type="scientific">Candidatus Kuenenbacteria bacterium CG1_02_38_13</name>
    <dbReference type="NCBI Taxonomy" id="1805235"/>
    <lineage>
        <taxon>Bacteria</taxon>
        <taxon>Candidatus Kueneniibacteriota</taxon>
    </lineage>
</organism>
<dbReference type="EC" id="2.5.1.6" evidence="10"/>
<evidence type="ECO:0000313" key="16">
    <source>
        <dbReference type="EMBL" id="OIO15960.1"/>
    </source>
</evidence>
<dbReference type="InterPro" id="IPR022630">
    <property type="entry name" value="S-AdoMet_synt_C"/>
</dbReference>